<protein>
    <submittedName>
        <fullName evidence="2">Uncharacterized protein</fullName>
    </submittedName>
</protein>
<feature type="compositionally biased region" description="Polar residues" evidence="1">
    <location>
        <begin position="27"/>
        <end position="41"/>
    </location>
</feature>
<reference evidence="3" key="1">
    <citation type="journal article" date="2018" name="Nat. Microbiol.">
        <title>Leveraging single-cell genomics to expand the fungal tree of life.</title>
        <authorList>
            <person name="Ahrendt S.R."/>
            <person name="Quandt C.A."/>
            <person name="Ciobanu D."/>
            <person name="Clum A."/>
            <person name="Salamov A."/>
            <person name="Andreopoulos B."/>
            <person name="Cheng J.F."/>
            <person name="Woyke T."/>
            <person name="Pelin A."/>
            <person name="Henrissat B."/>
            <person name="Reynolds N.K."/>
            <person name="Benny G.L."/>
            <person name="Smith M.E."/>
            <person name="James T.Y."/>
            <person name="Grigoriev I.V."/>
        </authorList>
    </citation>
    <scope>NUCLEOTIDE SEQUENCE [LARGE SCALE GENOMIC DNA]</scope>
    <source>
        <strain evidence="3">RSA 468</strain>
    </source>
</reference>
<feature type="compositionally biased region" description="Low complexity" evidence="1">
    <location>
        <begin position="60"/>
        <end position="70"/>
    </location>
</feature>
<name>A0A4P9ZSF4_9FUNG</name>
<accession>A0A4P9ZSF4</accession>
<evidence type="ECO:0000256" key="1">
    <source>
        <dbReference type="SAM" id="MobiDB-lite"/>
    </source>
</evidence>
<sequence length="171" mass="18687">MSPFLYDYLDQHQFNLDRHIWQAQLDSSSCGGNGPNSTSDEPPNPDKGNSPHLSEAQTRQPAKTQPTKATTKPHYPYNIVFFCWIVDIIGVHLVEEPGSIRLLSVQLPASPYREANTCAPISLDPCAAVIAFSETEFLAAGNPNGIAQDKVVIYISKPLIAKGVVESELPL</sequence>
<proteinExistence type="predicted"/>
<dbReference type="Proteomes" id="UP000268162">
    <property type="component" value="Unassembled WGS sequence"/>
</dbReference>
<evidence type="ECO:0000313" key="2">
    <source>
        <dbReference type="EMBL" id="RKP36484.1"/>
    </source>
</evidence>
<evidence type="ECO:0000313" key="3">
    <source>
        <dbReference type="Proteomes" id="UP000268162"/>
    </source>
</evidence>
<dbReference type="EMBL" id="ML002646">
    <property type="protein sequence ID" value="RKP36484.1"/>
    <property type="molecule type" value="Genomic_DNA"/>
</dbReference>
<gene>
    <name evidence="2" type="ORF">BJ085DRAFT_32266</name>
</gene>
<organism evidence="2 3">
    <name type="scientific">Dimargaris cristalligena</name>
    <dbReference type="NCBI Taxonomy" id="215637"/>
    <lineage>
        <taxon>Eukaryota</taxon>
        <taxon>Fungi</taxon>
        <taxon>Fungi incertae sedis</taxon>
        <taxon>Zoopagomycota</taxon>
        <taxon>Kickxellomycotina</taxon>
        <taxon>Dimargaritomycetes</taxon>
        <taxon>Dimargaritales</taxon>
        <taxon>Dimargaritaceae</taxon>
        <taxon>Dimargaris</taxon>
    </lineage>
</organism>
<feature type="region of interest" description="Disordered" evidence="1">
    <location>
        <begin position="27"/>
        <end position="70"/>
    </location>
</feature>
<dbReference type="AlphaFoldDB" id="A0A4P9ZSF4"/>
<keyword evidence="3" id="KW-1185">Reference proteome</keyword>